<sequence length="175" mass="18759">MQFPGLSQTAPLATGHPQGLPAVNNQPPPVTKVQPVSELAKSGADPQSDPGGQPPNSFWRTLSGMPDPSKHVAPPSMMQIRIARILEEQAKKLTNEADLATSPDSDKKDEAEIKEEMSDTLAQTEKASAQENPLPPIDAEPETDRPMPSKRAETAIQGYGEQARPYLPSSVSSEV</sequence>
<reference evidence="2" key="1">
    <citation type="journal article" date="2014" name="Int. J. Syst. Evol. Microbiol.">
        <title>Complete genome sequence of Corynebacterium casei LMG S-19264T (=DSM 44701T), isolated from a smear-ripened cheese.</title>
        <authorList>
            <consortium name="US DOE Joint Genome Institute (JGI-PGF)"/>
            <person name="Walter F."/>
            <person name="Albersmeier A."/>
            <person name="Kalinowski J."/>
            <person name="Ruckert C."/>
        </authorList>
    </citation>
    <scope>NUCLEOTIDE SEQUENCE</scope>
    <source>
        <strain evidence="2">CGMCC 1.15762</strain>
    </source>
</reference>
<feature type="compositionally biased region" description="Basic and acidic residues" evidence="1">
    <location>
        <begin position="104"/>
        <end position="117"/>
    </location>
</feature>
<proteinExistence type="predicted"/>
<feature type="region of interest" description="Disordered" evidence="1">
    <location>
        <begin position="1"/>
        <end position="80"/>
    </location>
</feature>
<dbReference type="AlphaFoldDB" id="A0A8J2ZPP2"/>
<evidence type="ECO:0000256" key="1">
    <source>
        <dbReference type="SAM" id="MobiDB-lite"/>
    </source>
</evidence>
<feature type="compositionally biased region" description="Polar residues" evidence="1">
    <location>
        <begin position="1"/>
        <end position="11"/>
    </location>
</feature>
<dbReference type="RefSeq" id="WP_188792152.1">
    <property type="nucleotide sequence ID" value="NZ_BMJV01000014.1"/>
</dbReference>
<evidence type="ECO:0000313" key="3">
    <source>
        <dbReference type="Proteomes" id="UP000617145"/>
    </source>
</evidence>
<feature type="compositionally biased region" description="Polar residues" evidence="1">
    <location>
        <begin position="120"/>
        <end position="131"/>
    </location>
</feature>
<feature type="compositionally biased region" description="Basic and acidic residues" evidence="1">
    <location>
        <begin position="142"/>
        <end position="153"/>
    </location>
</feature>
<feature type="region of interest" description="Disordered" evidence="1">
    <location>
        <begin position="93"/>
        <end position="175"/>
    </location>
</feature>
<dbReference type="EMBL" id="BMJV01000014">
    <property type="protein sequence ID" value="GGG87196.1"/>
    <property type="molecule type" value="Genomic_DNA"/>
</dbReference>
<protein>
    <submittedName>
        <fullName evidence="2">Uncharacterized protein</fullName>
    </submittedName>
</protein>
<organism evidence="2 3">
    <name type="scientific">Salipiger pallidus</name>
    <dbReference type="NCBI Taxonomy" id="1775170"/>
    <lineage>
        <taxon>Bacteria</taxon>
        <taxon>Pseudomonadati</taxon>
        <taxon>Pseudomonadota</taxon>
        <taxon>Alphaproteobacteria</taxon>
        <taxon>Rhodobacterales</taxon>
        <taxon>Roseobacteraceae</taxon>
        <taxon>Salipiger</taxon>
    </lineage>
</organism>
<dbReference type="Proteomes" id="UP000617145">
    <property type="component" value="Unassembled WGS sequence"/>
</dbReference>
<accession>A0A8J2ZPP2</accession>
<evidence type="ECO:0000313" key="2">
    <source>
        <dbReference type="EMBL" id="GGG87196.1"/>
    </source>
</evidence>
<keyword evidence="3" id="KW-1185">Reference proteome</keyword>
<comment type="caution">
    <text evidence="2">The sequence shown here is derived from an EMBL/GenBank/DDBJ whole genome shotgun (WGS) entry which is preliminary data.</text>
</comment>
<reference evidence="2" key="2">
    <citation type="submission" date="2020-09" db="EMBL/GenBank/DDBJ databases">
        <authorList>
            <person name="Sun Q."/>
            <person name="Zhou Y."/>
        </authorList>
    </citation>
    <scope>NUCLEOTIDE SEQUENCE</scope>
    <source>
        <strain evidence="2">CGMCC 1.15762</strain>
    </source>
</reference>
<gene>
    <name evidence="2" type="ORF">GCM10011415_42140</name>
</gene>
<name>A0A8J2ZPP2_9RHOB</name>